<evidence type="ECO:0000313" key="1">
    <source>
        <dbReference type="EMBL" id="TFI56869.1"/>
    </source>
</evidence>
<sequence length="298" mass="32549">MSRDPEAPPRFARFAAIDWSGAKGRRHKGIAIAWCDAGEKAPRLVRPGHVWSRSEVLDWLLETAGEAPTLYGFDFSYAPPIAERGAYFPGETAPPADAKALWAYVDRLCDDEDLGAASFMEQHHRRHFYFGAADGVKANFLHHRVCEHAFNATGGGKASTLYDAVGAAQVAKASYAGMRLLHRLEGRVPVWPFDFTGDARTDLLPDAGSLVVEIYTRVFIRLAGLSGRKVRTRADLNLALRGLGSRPTRLAADPSDHETDVLIAAAGLRAIAGDRAYWQPPLLTPALARTEGWTFGVL</sequence>
<comment type="caution">
    <text evidence="1">The sequence shown here is derived from an EMBL/GenBank/DDBJ whole genome shotgun (WGS) entry which is preliminary data.</text>
</comment>
<dbReference type="EMBL" id="SPDV01000048">
    <property type="protein sequence ID" value="TFI56869.1"/>
    <property type="molecule type" value="Genomic_DNA"/>
</dbReference>
<dbReference type="AlphaFoldDB" id="A0A4Y8ZPV2"/>
<evidence type="ECO:0000313" key="2">
    <source>
        <dbReference type="Proteomes" id="UP000298213"/>
    </source>
</evidence>
<dbReference type="Proteomes" id="UP000298213">
    <property type="component" value="Unassembled WGS sequence"/>
</dbReference>
<keyword evidence="2" id="KW-1185">Reference proteome</keyword>
<organism evidence="1 2">
    <name type="scientific">Sphingomonas parva</name>
    <dbReference type="NCBI Taxonomy" id="2555898"/>
    <lineage>
        <taxon>Bacteria</taxon>
        <taxon>Pseudomonadati</taxon>
        <taxon>Pseudomonadota</taxon>
        <taxon>Alphaproteobacteria</taxon>
        <taxon>Sphingomonadales</taxon>
        <taxon>Sphingomonadaceae</taxon>
        <taxon>Sphingomonas</taxon>
    </lineage>
</organism>
<dbReference type="RefSeq" id="WP_135089758.1">
    <property type="nucleotide sequence ID" value="NZ_SPDV01000048.1"/>
</dbReference>
<dbReference type="OrthoDB" id="7388866at2"/>
<name>A0A4Y8ZPV2_9SPHN</name>
<protein>
    <recommendedName>
        <fullName evidence="3">DUF429 domain-containing protein</fullName>
    </recommendedName>
</protein>
<gene>
    <name evidence="1" type="ORF">E2493_18115</name>
</gene>
<evidence type="ECO:0008006" key="3">
    <source>
        <dbReference type="Google" id="ProtNLM"/>
    </source>
</evidence>
<proteinExistence type="predicted"/>
<reference evidence="1 2" key="1">
    <citation type="submission" date="2019-03" db="EMBL/GenBank/DDBJ databases">
        <title>Genome sequence of Sphingomonas sp. 17J27-24.</title>
        <authorList>
            <person name="Kim M."/>
            <person name="Maeng S."/>
            <person name="Sathiyaraj S."/>
        </authorList>
    </citation>
    <scope>NUCLEOTIDE SEQUENCE [LARGE SCALE GENOMIC DNA]</scope>
    <source>
        <strain evidence="1 2">17J27-24</strain>
    </source>
</reference>
<accession>A0A4Y8ZPV2</accession>